<dbReference type="PANTHER" id="PTHR43742:SF10">
    <property type="entry name" value="TRIMETHYLAMINE-N-OXIDE REDUCTASE 2"/>
    <property type="match status" value="1"/>
</dbReference>
<evidence type="ECO:0000313" key="5">
    <source>
        <dbReference type="EMBL" id="GFD22051.1"/>
    </source>
</evidence>
<evidence type="ECO:0000256" key="1">
    <source>
        <dbReference type="ARBA" id="ARBA00001942"/>
    </source>
</evidence>
<feature type="non-terminal residue" evidence="5">
    <location>
        <position position="190"/>
    </location>
</feature>
<keyword evidence="3" id="KW-0560">Oxidoreductase</keyword>
<gene>
    <name evidence="5" type="ORF">Tci_894020</name>
</gene>
<dbReference type="SUPFAM" id="SSF53706">
    <property type="entry name" value="Formate dehydrogenase/DMSO reductase, domains 1-3"/>
    <property type="match status" value="1"/>
</dbReference>
<dbReference type="InterPro" id="IPR050612">
    <property type="entry name" value="Prok_Mopterin_Oxidored"/>
</dbReference>
<dbReference type="InterPro" id="IPR006656">
    <property type="entry name" value="Mopterin_OxRdtase"/>
</dbReference>
<comment type="cofactor">
    <cofactor evidence="1">
        <name>Mo-bis(molybdopterin guanine dinucleotide)</name>
        <dbReference type="ChEBI" id="CHEBI:60539"/>
    </cofactor>
</comment>
<proteinExistence type="predicted"/>
<dbReference type="AlphaFoldDB" id="A0A699UK34"/>
<dbReference type="GO" id="GO:0009055">
    <property type="term" value="F:electron transfer activity"/>
    <property type="evidence" value="ECO:0007669"/>
    <property type="project" value="TreeGrafter"/>
</dbReference>
<dbReference type="GO" id="GO:0009061">
    <property type="term" value="P:anaerobic respiration"/>
    <property type="evidence" value="ECO:0007669"/>
    <property type="project" value="TreeGrafter"/>
</dbReference>
<name>A0A699UK34_TANCI</name>
<evidence type="ECO:0000259" key="4">
    <source>
        <dbReference type="Pfam" id="PF00384"/>
    </source>
</evidence>
<evidence type="ECO:0000256" key="2">
    <source>
        <dbReference type="ARBA" id="ARBA00022505"/>
    </source>
</evidence>
<evidence type="ECO:0000256" key="3">
    <source>
        <dbReference type="ARBA" id="ARBA00023002"/>
    </source>
</evidence>
<dbReference type="Pfam" id="PF00384">
    <property type="entry name" value="Molybdopterin"/>
    <property type="match status" value="1"/>
</dbReference>
<sequence length="190" mass="20620">MFVAFGGLPLKNAQCSPGGASDHLVPGAIERMSQAGVQFVNVSPLRDDLQGPVHNEWLAIRPGSDTALMMALCWVLVEEGLCNEDFLRRYTVGHERFVEYLRGLPDGVAKTPEWAAALTDLPAERIIRLAREMASKRTMINVAYSLQRSVHGEQPFWMTVTLAAMLGQIGLPGGGFGLGYGCMNNTGSGR</sequence>
<accession>A0A699UK34</accession>
<dbReference type="GO" id="GO:0016491">
    <property type="term" value="F:oxidoreductase activity"/>
    <property type="evidence" value="ECO:0007669"/>
    <property type="project" value="UniProtKB-KW"/>
</dbReference>
<feature type="domain" description="Molybdopterin oxidoreductase" evidence="4">
    <location>
        <begin position="33"/>
        <end position="179"/>
    </location>
</feature>
<dbReference type="PANTHER" id="PTHR43742">
    <property type="entry name" value="TRIMETHYLAMINE-N-OXIDE REDUCTASE"/>
    <property type="match status" value="1"/>
</dbReference>
<organism evidence="5">
    <name type="scientific">Tanacetum cinerariifolium</name>
    <name type="common">Dalmatian daisy</name>
    <name type="synonym">Chrysanthemum cinerariifolium</name>
    <dbReference type="NCBI Taxonomy" id="118510"/>
    <lineage>
        <taxon>Eukaryota</taxon>
        <taxon>Viridiplantae</taxon>
        <taxon>Streptophyta</taxon>
        <taxon>Embryophyta</taxon>
        <taxon>Tracheophyta</taxon>
        <taxon>Spermatophyta</taxon>
        <taxon>Magnoliopsida</taxon>
        <taxon>eudicotyledons</taxon>
        <taxon>Gunneridae</taxon>
        <taxon>Pentapetalae</taxon>
        <taxon>asterids</taxon>
        <taxon>campanulids</taxon>
        <taxon>Asterales</taxon>
        <taxon>Asteraceae</taxon>
        <taxon>Asteroideae</taxon>
        <taxon>Anthemideae</taxon>
        <taxon>Anthemidinae</taxon>
        <taxon>Tanacetum</taxon>
    </lineage>
</organism>
<reference evidence="5" key="1">
    <citation type="journal article" date="2019" name="Sci. Rep.">
        <title>Draft genome of Tanacetum cinerariifolium, the natural source of mosquito coil.</title>
        <authorList>
            <person name="Yamashiro T."/>
            <person name="Shiraishi A."/>
            <person name="Satake H."/>
            <person name="Nakayama K."/>
        </authorList>
    </citation>
    <scope>NUCLEOTIDE SEQUENCE</scope>
</reference>
<keyword evidence="2" id="KW-0500">Molybdenum</keyword>
<dbReference type="GO" id="GO:0030151">
    <property type="term" value="F:molybdenum ion binding"/>
    <property type="evidence" value="ECO:0007669"/>
    <property type="project" value="TreeGrafter"/>
</dbReference>
<protein>
    <recommendedName>
        <fullName evidence="4">Molybdopterin oxidoreductase domain-containing protein</fullName>
    </recommendedName>
</protein>
<dbReference type="EMBL" id="BKCJ011334135">
    <property type="protein sequence ID" value="GFD22051.1"/>
    <property type="molecule type" value="Genomic_DNA"/>
</dbReference>
<dbReference type="Gene3D" id="3.40.228.10">
    <property type="entry name" value="Dimethylsulfoxide Reductase, domain 2"/>
    <property type="match status" value="1"/>
</dbReference>
<comment type="caution">
    <text evidence="5">The sequence shown here is derived from an EMBL/GenBank/DDBJ whole genome shotgun (WGS) entry which is preliminary data.</text>
</comment>